<dbReference type="STRING" id="288705.RSal33209_0536"/>
<feature type="transmembrane region" description="Helical" evidence="10">
    <location>
        <begin position="44"/>
        <end position="68"/>
    </location>
</feature>
<dbReference type="InterPro" id="IPR050277">
    <property type="entry name" value="Sodium:Solute_Symporter"/>
</dbReference>
<dbReference type="InterPro" id="IPR038377">
    <property type="entry name" value="Na/Glc_symporter_sf"/>
</dbReference>
<evidence type="ECO:0000256" key="3">
    <source>
        <dbReference type="ARBA" id="ARBA00022448"/>
    </source>
</evidence>
<dbReference type="KEGG" id="rsa:RSal33209_0536"/>
<dbReference type="Proteomes" id="UP000002007">
    <property type="component" value="Chromosome"/>
</dbReference>
<keyword evidence="12" id="KW-1185">Reference proteome</keyword>
<evidence type="ECO:0000256" key="2">
    <source>
        <dbReference type="ARBA" id="ARBA00006434"/>
    </source>
</evidence>
<dbReference type="EMBL" id="CP000910">
    <property type="protein sequence ID" value="ABY22285.1"/>
    <property type="molecule type" value="Genomic_DNA"/>
</dbReference>
<keyword evidence="4" id="KW-1003">Cell membrane</keyword>
<feature type="transmembrane region" description="Helical" evidence="10">
    <location>
        <begin position="6"/>
        <end position="24"/>
    </location>
</feature>
<reference evidence="12" key="1">
    <citation type="journal article" date="2008" name="J. Bacteriol.">
        <title>Genome sequence of the fish pathogen Renibacterium salmoninarum suggests reductive evolution away from an environmental Arthrobacter ancestor.</title>
        <authorList>
            <person name="Wiens G.D."/>
            <person name="Rockey D.D."/>
            <person name="Wu Z."/>
            <person name="Chang J."/>
            <person name="Levy R."/>
            <person name="Crane S."/>
            <person name="Chen D.S."/>
            <person name="Capri G.R."/>
            <person name="Burnett J.R."/>
            <person name="Sudheesh P.S."/>
            <person name="Schipma M.J."/>
            <person name="Burd H."/>
            <person name="Bhattacharyya A."/>
            <person name="Rhodes L.D."/>
            <person name="Kaul R."/>
            <person name="Strom M.S."/>
        </authorList>
    </citation>
    <scope>NUCLEOTIDE SEQUENCE [LARGE SCALE GENOMIC DNA]</scope>
    <source>
        <strain evidence="12">ATCC 33209 / DSM 20767 / JCM 11484 / NBRC 15589 / NCIMB 2235</strain>
    </source>
</reference>
<evidence type="ECO:0000256" key="5">
    <source>
        <dbReference type="ARBA" id="ARBA00022692"/>
    </source>
</evidence>
<sequence length="100" mass="10642">MNLLSTVTISLVALATVVVGAFGLRISRTTSDFYVASRTVRPWWNASAIGGEYLSAASYLGVVGLIVVSGANALWFPIGYTAGYLMLLLFVAAPLRRSRA</sequence>
<feature type="transmembrane region" description="Helical" evidence="10">
    <location>
        <begin position="74"/>
        <end position="95"/>
    </location>
</feature>
<proteinExistence type="inferred from homology"/>
<keyword evidence="7 10" id="KW-1133">Transmembrane helix</keyword>
<evidence type="ECO:0000256" key="9">
    <source>
        <dbReference type="RuleBase" id="RU362091"/>
    </source>
</evidence>
<comment type="subcellular location">
    <subcellularLocation>
        <location evidence="1">Cell membrane</location>
        <topology evidence="1">Multi-pass membrane protein</topology>
    </subcellularLocation>
</comment>
<keyword evidence="3" id="KW-0813">Transport</keyword>
<name>A9WL16_RENSM</name>
<dbReference type="HOGENOM" id="CLU_2303715_0_0_11"/>
<keyword evidence="8 10" id="KW-0472">Membrane</keyword>
<keyword evidence="6" id="KW-0769">Symport</keyword>
<dbReference type="AlphaFoldDB" id="A9WL16"/>
<evidence type="ECO:0000256" key="10">
    <source>
        <dbReference type="SAM" id="Phobius"/>
    </source>
</evidence>
<gene>
    <name evidence="11" type="ordered locus">RSal33209_0536</name>
</gene>
<dbReference type="eggNOG" id="COG4147">
    <property type="taxonomic scope" value="Bacteria"/>
</dbReference>
<dbReference type="PROSITE" id="PS50283">
    <property type="entry name" value="NA_SOLUT_SYMP_3"/>
    <property type="match status" value="1"/>
</dbReference>
<evidence type="ECO:0000256" key="6">
    <source>
        <dbReference type="ARBA" id="ARBA00022847"/>
    </source>
</evidence>
<dbReference type="Gene3D" id="1.20.1730.10">
    <property type="entry name" value="Sodium/glucose cotransporter"/>
    <property type="match status" value="1"/>
</dbReference>
<accession>A9WL16</accession>
<dbReference type="PANTHER" id="PTHR48086">
    <property type="entry name" value="SODIUM/PROLINE SYMPORTER-RELATED"/>
    <property type="match status" value="1"/>
</dbReference>
<evidence type="ECO:0000256" key="4">
    <source>
        <dbReference type="ARBA" id="ARBA00022475"/>
    </source>
</evidence>
<dbReference type="GO" id="GO:0015123">
    <property type="term" value="F:acetate transmembrane transporter activity"/>
    <property type="evidence" value="ECO:0007669"/>
    <property type="project" value="TreeGrafter"/>
</dbReference>
<evidence type="ECO:0000313" key="12">
    <source>
        <dbReference type="Proteomes" id="UP000002007"/>
    </source>
</evidence>
<evidence type="ECO:0000256" key="1">
    <source>
        <dbReference type="ARBA" id="ARBA00004651"/>
    </source>
</evidence>
<evidence type="ECO:0000256" key="7">
    <source>
        <dbReference type="ARBA" id="ARBA00022989"/>
    </source>
</evidence>
<dbReference type="PANTHER" id="PTHR48086:SF6">
    <property type="entry name" value="CATION_ACETATE SYMPORTER ACTP"/>
    <property type="match status" value="1"/>
</dbReference>
<keyword evidence="5 10" id="KW-0812">Transmembrane</keyword>
<protein>
    <submittedName>
        <fullName evidence="11">Sodium/proline transporter</fullName>
    </submittedName>
</protein>
<dbReference type="InterPro" id="IPR001734">
    <property type="entry name" value="Na/solute_symporter"/>
</dbReference>
<dbReference type="Pfam" id="PF00474">
    <property type="entry name" value="SSF"/>
    <property type="match status" value="1"/>
</dbReference>
<comment type="similarity">
    <text evidence="2 9">Belongs to the sodium:solute symporter (SSF) (TC 2.A.21) family.</text>
</comment>
<organism evidence="11 12">
    <name type="scientific">Renibacterium salmoninarum (strain ATCC 33209 / DSM 20767 / JCM 11484 / NBRC 15589 / NCIMB 2235)</name>
    <dbReference type="NCBI Taxonomy" id="288705"/>
    <lineage>
        <taxon>Bacteria</taxon>
        <taxon>Bacillati</taxon>
        <taxon>Actinomycetota</taxon>
        <taxon>Actinomycetes</taxon>
        <taxon>Micrococcales</taxon>
        <taxon>Micrococcaceae</taxon>
        <taxon>Renibacterium</taxon>
    </lineage>
</organism>
<evidence type="ECO:0000256" key="8">
    <source>
        <dbReference type="ARBA" id="ARBA00023136"/>
    </source>
</evidence>
<dbReference type="GO" id="GO:0006847">
    <property type="term" value="P:plasma membrane acetate transport"/>
    <property type="evidence" value="ECO:0007669"/>
    <property type="project" value="TreeGrafter"/>
</dbReference>
<dbReference type="GO" id="GO:0015293">
    <property type="term" value="F:symporter activity"/>
    <property type="evidence" value="ECO:0007669"/>
    <property type="project" value="UniProtKB-KW"/>
</dbReference>
<dbReference type="GO" id="GO:0005886">
    <property type="term" value="C:plasma membrane"/>
    <property type="evidence" value="ECO:0007669"/>
    <property type="project" value="UniProtKB-SubCell"/>
</dbReference>
<evidence type="ECO:0000313" key="11">
    <source>
        <dbReference type="EMBL" id="ABY22285.1"/>
    </source>
</evidence>